<comment type="caution">
    <text evidence="3">The sequence shown here is derived from an EMBL/GenBank/DDBJ whole genome shotgun (WGS) entry which is preliminary data.</text>
</comment>
<accession>A0ABS8I1L6</accession>
<dbReference type="EMBL" id="JAJHJB010000097">
    <property type="protein sequence ID" value="MCC5468683.1"/>
    <property type="molecule type" value="Genomic_DNA"/>
</dbReference>
<reference evidence="3" key="1">
    <citation type="submission" date="2021-11" db="EMBL/GenBank/DDBJ databases">
        <title>Description of a new species Pelosinus isolated from the bottom sediments of Lake Baikal.</title>
        <authorList>
            <person name="Zakharyuk A."/>
        </authorList>
    </citation>
    <scope>NUCLEOTIDE SEQUENCE</scope>
    <source>
        <strain evidence="3">Bkl1</strain>
    </source>
</reference>
<dbReference type="InterPro" id="IPR025517">
    <property type="entry name" value="DUF4405"/>
</dbReference>
<evidence type="ECO:0000256" key="1">
    <source>
        <dbReference type="SAM" id="Phobius"/>
    </source>
</evidence>
<keyword evidence="1" id="KW-0812">Transmembrane</keyword>
<evidence type="ECO:0000313" key="4">
    <source>
        <dbReference type="Proteomes" id="UP001165492"/>
    </source>
</evidence>
<name>A0ABS8I1L6_9FIRM</name>
<feature type="transmembrane region" description="Helical" evidence="1">
    <location>
        <begin position="38"/>
        <end position="56"/>
    </location>
</feature>
<gene>
    <name evidence="3" type="ORF">LMF89_25440</name>
</gene>
<keyword evidence="1" id="KW-1133">Transmembrane helix</keyword>
<keyword evidence="1" id="KW-0472">Membrane</keyword>
<feature type="domain" description="Flavinylation-associated cytochrome" evidence="2">
    <location>
        <begin position="6"/>
        <end position="57"/>
    </location>
</feature>
<dbReference type="Proteomes" id="UP001165492">
    <property type="component" value="Unassembled WGS sequence"/>
</dbReference>
<sequence>MQMRRITSITLMMVFIFVAVTGIEIDIADKKILFLKRLHEWTGYILIILGLIHLFFNRKAMMSYIRTRS</sequence>
<dbReference type="Pfam" id="PF14358">
    <property type="entry name" value="DUF4405"/>
    <property type="match status" value="1"/>
</dbReference>
<keyword evidence="4" id="KW-1185">Reference proteome</keyword>
<evidence type="ECO:0000259" key="2">
    <source>
        <dbReference type="Pfam" id="PF14358"/>
    </source>
</evidence>
<dbReference type="RefSeq" id="WP_229537543.1">
    <property type="nucleotide sequence ID" value="NZ_JAJHJB010000097.1"/>
</dbReference>
<protein>
    <submittedName>
        <fullName evidence="3">DUF4405 domain-containing protein</fullName>
    </submittedName>
</protein>
<organism evidence="3 4">
    <name type="scientific">Pelosinus baikalensis</name>
    <dbReference type="NCBI Taxonomy" id="2892015"/>
    <lineage>
        <taxon>Bacteria</taxon>
        <taxon>Bacillati</taxon>
        <taxon>Bacillota</taxon>
        <taxon>Negativicutes</taxon>
        <taxon>Selenomonadales</taxon>
        <taxon>Sporomusaceae</taxon>
        <taxon>Pelosinus</taxon>
    </lineage>
</organism>
<evidence type="ECO:0000313" key="3">
    <source>
        <dbReference type="EMBL" id="MCC5468683.1"/>
    </source>
</evidence>
<proteinExistence type="predicted"/>